<keyword evidence="1" id="KW-0479">Metal-binding</keyword>
<dbReference type="SUPFAM" id="SSF57667">
    <property type="entry name" value="beta-beta-alpha zinc fingers"/>
    <property type="match status" value="1"/>
</dbReference>
<organism evidence="6 7">
    <name type="scientific">Echinococcus granulosus</name>
    <name type="common">Hydatid tapeworm</name>
    <dbReference type="NCBI Taxonomy" id="6210"/>
    <lineage>
        <taxon>Eukaryota</taxon>
        <taxon>Metazoa</taxon>
        <taxon>Spiralia</taxon>
        <taxon>Lophotrochozoa</taxon>
        <taxon>Platyhelminthes</taxon>
        <taxon>Cestoda</taxon>
        <taxon>Eucestoda</taxon>
        <taxon>Cyclophyllidea</taxon>
        <taxon>Taeniidae</taxon>
        <taxon>Echinococcus</taxon>
        <taxon>Echinococcus granulosus group</taxon>
    </lineage>
</organism>
<keyword evidence="7" id="KW-1185">Reference proteome</keyword>
<evidence type="ECO:0000313" key="6">
    <source>
        <dbReference type="EMBL" id="EUB59755.1"/>
    </source>
</evidence>
<dbReference type="OrthoDB" id="3437960at2759"/>
<dbReference type="RefSeq" id="XP_024350951.1">
    <property type="nucleotide sequence ID" value="XM_024494624.1"/>
</dbReference>
<dbReference type="CTD" id="36341090"/>
<dbReference type="SMART" id="SM00355">
    <property type="entry name" value="ZnF_C2H2"/>
    <property type="match status" value="1"/>
</dbReference>
<protein>
    <recommendedName>
        <fullName evidence="5">C2H2-type domain-containing protein</fullName>
    </recommendedName>
</protein>
<comment type="caution">
    <text evidence="6">The sequence shown here is derived from an EMBL/GenBank/DDBJ whole genome shotgun (WGS) entry which is preliminary data.</text>
</comment>
<evidence type="ECO:0000256" key="3">
    <source>
        <dbReference type="ARBA" id="ARBA00022833"/>
    </source>
</evidence>
<dbReference type="PROSITE" id="PS50157">
    <property type="entry name" value="ZINC_FINGER_C2H2_2"/>
    <property type="match status" value="1"/>
</dbReference>
<dbReference type="FunFam" id="3.30.160.60:FF:000446">
    <property type="entry name" value="Zinc finger protein"/>
    <property type="match status" value="1"/>
</dbReference>
<dbReference type="InterPro" id="IPR036236">
    <property type="entry name" value="Znf_C2H2_sf"/>
</dbReference>
<dbReference type="PROSITE" id="PS00028">
    <property type="entry name" value="ZINC_FINGER_C2H2_1"/>
    <property type="match status" value="1"/>
</dbReference>
<name>W6UEA0_ECHGR</name>
<dbReference type="InterPro" id="IPR013087">
    <property type="entry name" value="Znf_C2H2_type"/>
</dbReference>
<evidence type="ECO:0000256" key="2">
    <source>
        <dbReference type="ARBA" id="ARBA00022771"/>
    </source>
</evidence>
<evidence type="ECO:0000313" key="7">
    <source>
        <dbReference type="Proteomes" id="UP000019149"/>
    </source>
</evidence>
<feature type="domain" description="C2H2-type" evidence="5">
    <location>
        <begin position="20"/>
        <end position="48"/>
    </location>
</feature>
<gene>
    <name evidence="6" type="ORF">EGR_05375</name>
</gene>
<dbReference type="KEGG" id="egl:EGR_05375"/>
<proteinExistence type="predicted"/>
<sequence>MSSSGVLNVPITVIDGQRWYMCPQCEKTFLQSSDLRRHISDVHENRVPASGVCHQHQDLQRTEIGGGGSGAALEDCH</sequence>
<reference evidence="6 7" key="1">
    <citation type="journal article" date="2013" name="Nat. Genet.">
        <title>The genome of the hydatid tapeworm Echinococcus granulosus.</title>
        <authorList>
            <person name="Zheng H."/>
            <person name="Zhang W."/>
            <person name="Zhang L."/>
            <person name="Zhang Z."/>
            <person name="Li J."/>
            <person name="Lu G."/>
            <person name="Zhu Y."/>
            <person name="Wang Y."/>
            <person name="Huang Y."/>
            <person name="Liu J."/>
            <person name="Kang H."/>
            <person name="Chen J."/>
            <person name="Wang L."/>
            <person name="Chen A."/>
            <person name="Yu S."/>
            <person name="Gao Z."/>
            <person name="Jin L."/>
            <person name="Gu W."/>
            <person name="Wang Z."/>
            <person name="Zhao L."/>
            <person name="Shi B."/>
            <person name="Wen H."/>
            <person name="Lin R."/>
            <person name="Jones M.K."/>
            <person name="Brejova B."/>
            <person name="Vinar T."/>
            <person name="Zhao G."/>
            <person name="McManus D.P."/>
            <person name="Chen Z."/>
            <person name="Zhou Y."/>
            <person name="Wang S."/>
        </authorList>
    </citation>
    <scope>NUCLEOTIDE SEQUENCE [LARGE SCALE GENOMIC DNA]</scope>
</reference>
<keyword evidence="3" id="KW-0862">Zinc</keyword>
<evidence type="ECO:0000256" key="4">
    <source>
        <dbReference type="PROSITE-ProRule" id="PRU00042"/>
    </source>
</evidence>
<evidence type="ECO:0000259" key="5">
    <source>
        <dbReference type="PROSITE" id="PS50157"/>
    </source>
</evidence>
<dbReference type="Gene3D" id="3.30.160.60">
    <property type="entry name" value="Classic Zinc Finger"/>
    <property type="match status" value="1"/>
</dbReference>
<dbReference type="EMBL" id="APAU02000039">
    <property type="protein sequence ID" value="EUB59755.1"/>
    <property type="molecule type" value="Genomic_DNA"/>
</dbReference>
<evidence type="ECO:0000256" key="1">
    <source>
        <dbReference type="ARBA" id="ARBA00022723"/>
    </source>
</evidence>
<dbReference type="GO" id="GO:0008270">
    <property type="term" value="F:zinc ion binding"/>
    <property type="evidence" value="ECO:0007669"/>
    <property type="project" value="UniProtKB-KW"/>
</dbReference>
<keyword evidence="2 4" id="KW-0863">Zinc-finger</keyword>
<dbReference type="AlphaFoldDB" id="W6UEA0"/>
<dbReference type="GeneID" id="36341090"/>
<accession>W6UEA0</accession>
<dbReference type="Proteomes" id="UP000019149">
    <property type="component" value="Unassembled WGS sequence"/>
</dbReference>